<dbReference type="AlphaFoldDB" id="A0A8S0V8T3"/>
<name>A0A8S0V8T3_OLEEU</name>
<keyword evidence="3" id="KW-1185">Reference proteome</keyword>
<organism evidence="2 3">
    <name type="scientific">Olea europaea subsp. europaea</name>
    <dbReference type="NCBI Taxonomy" id="158383"/>
    <lineage>
        <taxon>Eukaryota</taxon>
        <taxon>Viridiplantae</taxon>
        <taxon>Streptophyta</taxon>
        <taxon>Embryophyta</taxon>
        <taxon>Tracheophyta</taxon>
        <taxon>Spermatophyta</taxon>
        <taxon>Magnoliopsida</taxon>
        <taxon>eudicotyledons</taxon>
        <taxon>Gunneridae</taxon>
        <taxon>Pentapetalae</taxon>
        <taxon>asterids</taxon>
        <taxon>lamiids</taxon>
        <taxon>Lamiales</taxon>
        <taxon>Oleaceae</taxon>
        <taxon>Oleeae</taxon>
        <taxon>Olea</taxon>
    </lineage>
</organism>
<sequence length="96" mass="10983">MIKRFIVKGTVEERMEAVQARKQQMISGALTDQERRKKAPPHGGDYRAPNTSTPSGFAIEIIETREKAKPRIWSFRSPEEAASHWKELFGKLDAQE</sequence>
<dbReference type="OrthoDB" id="2017405at2759"/>
<comment type="caution">
    <text evidence="2">The sequence shown here is derived from an EMBL/GenBank/DDBJ whole genome shotgun (WGS) entry which is preliminary data.</text>
</comment>
<feature type="region of interest" description="Disordered" evidence="1">
    <location>
        <begin position="23"/>
        <end position="55"/>
    </location>
</feature>
<accession>A0A8S0V8T3</accession>
<dbReference type="Gramene" id="OE9A031235T1">
    <property type="protein sequence ID" value="OE9A031235C1"/>
    <property type="gene ID" value="OE9A031235"/>
</dbReference>
<gene>
    <name evidence="2" type="ORF">OLEA9_A031235</name>
</gene>
<evidence type="ECO:0000313" key="2">
    <source>
        <dbReference type="EMBL" id="CAA3027825.1"/>
    </source>
</evidence>
<protein>
    <submittedName>
        <fullName evidence="2">SWI/SNF-related matrix-associated actin-dependent regulator of chromatin subfamily A member 3-like</fullName>
    </submittedName>
</protein>
<evidence type="ECO:0000313" key="3">
    <source>
        <dbReference type="Proteomes" id="UP000594638"/>
    </source>
</evidence>
<proteinExistence type="predicted"/>
<dbReference type="EMBL" id="CACTIH010009222">
    <property type="protein sequence ID" value="CAA3027825.1"/>
    <property type="molecule type" value="Genomic_DNA"/>
</dbReference>
<dbReference type="Proteomes" id="UP000594638">
    <property type="component" value="Unassembled WGS sequence"/>
</dbReference>
<evidence type="ECO:0000256" key="1">
    <source>
        <dbReference type="SAM" id="MobiDB-lite"/>
    </source>
</evidence>
<reference evidence="2 3" key="1">
    <citation type="submission" date="2019-12" db="EMBL/GenBank/DDBJ databases">
        <authorList>
            <person name="Alioto T."/>
            <person name="Alioto T."/>
            <person name="Gomez Garrido J."/>
        </authorList>
    </citation>
    <scope>NUCLEOTIDE SEQUENCE [LARGE SCALE GENOMIC DNA]</scope>
</reference>